<dbReference type="OrthoDB" id="9805760at2"/>
<dbReference type="InterPro" id="IPR011871">
    <property type="entry name" value="Fib_succ_major"/>
</dbReference>
<reference evidence="3 4" key="1">
    <citation type="submission" date="2017-11" db="EMBL/GenBank/DDBJ databases">
        <title>Animal gut microbial communities from fecal samples from Wisconsin, USA.</title>
        <authorList>
            <person name="Neumann A."/>
        </authorList>
    </citation>
    <scope>NUCLEOTIDE SEQUENCE [LARGE SCALE GENOMIC DNA]</scope>
    <source>
        <strain evidence="3 4">UWS3</strain>
    </source>
</reference>
<evidence type="ECO:0000313" key="3">
    <source>
        <dbReference type="EMBL" id="PJJ42304.1"/>
    </source>
</evidence>
<feature type="signal peptide" evidence="1">
    <location>
        <begin position="1"/>
        <end position="20"/>
    </location>
</feature>
<organism evidence="3 4">
    <name type="scientific">Hallerella succinigenes</name>
    <dbReference type="NCBI Taxonomy" id="1896222"/>
    <lineage>
        <taxon>Bacteria</taxon>
        <taxon>Pseudomonadati</taxon>
        <taxon>Fibrobacterota</taxon>
        <taxon>Fibrobacteria</taxon>
        <taxon>Fibrobacterales</taxon>
        <taxon>Fibrobacteraceae</taxon>
        <taxon>Hallerella</taxon>
    </lineage>
</organism>
<dbReference type="PROSITE" id="PS51257">
    <property type="entry name" value="PROKAR_LIPOPROTEIN"/>
    <property type="match status" value="1"/>
</dbReference>
<keyword evidence="4" id="KW-1185">Reference proteome</keyword>
<dbReference type="RefSeq" id="WP_100426169.1">
    <property type="nucleotide sequence ID" value="NZ_PGEX01000001.1"/>
</dbReference>
<proteinExistence type="predicted"/>
<dbReference type="Proteomes" id="UP000231134">
    <property type="component" value="Unassembled WGS sequence"/>
</dbReference>
<keyword evidence="1" id="KW-0732">Signal</keyword>
<gene>
    <name evidence="3" type="ORF">BGX16_2329</name>
</gene>
<dbReference type="AlphaFoldDB" id="A0A2M9A9E2"/>
<sequence>MKQKNRSLALLVLFASILLGCEETVKDADGNSYRVVSIGEQTWMAENLKLKTDDSYCYDNKEENCKKYGRLYKHSAAKYACPAKWRLPTDEDWNKLVYALGGPKIGIEKLKTKKGWKENKNGTDEYGFGMFPGGEMEACELFMDMRYAEADYWATVDPTFNGFGKRAAFWHADGYVYIFDYFGKAEFSSVDLDEDCHRAEARYVRCIKDE</sequence>
<dbReference type="EMBL" id="PGEX01000001">
    <property type="protein sequence ID" value="PJJ42304.1"/>
    <property type="molecule type" value="Genomic_DNA"/>
</dbReference>
<feature type="domain" description="Fibrobacter succinogenes major paralogous" evidence="2">
    <location>
        <begin position="36"/>
        <end position="208"/>
    </location>
</feature>
<evidence type="ECO:0000313" key="4">
    <source>
        <dbReference type="Proteomes" id="UP000231134"/>
    </source>
</evidence>
<accession>A0A2M9A9E2</accession>
<dbReference type="Pfam" id="PF09603">
    <property type="entry name" value="Fib_succ_major"/>
    <property type="match status" value="1"/>
</dbReference>
<evidence type="ECO:0000259" key="2">
    <source>
        <dbReference type="Pfam" id="PF09603"/>
    </source>
</evidence>
<evidence type="ECO:0000256" key="1">
    <source>
        <dbReference type="SAM" id="SignalP"/>
    </source>
</evidence>
<protein>
    <submittedName>
        <fullName evidence="3">Uncharacterized protein (TIGR02145 family)</fullName>
    </submittedName>
</protein>
<name>A0A2M9A9E2_9BACT</name>
<feature type="chain" id="PRO_5014728216" evidence="1">
    <location>
        <begin position="21"/>
        <end position="210"/>
    </location>
</feature>
<dbReference type="NCBIfam" id="TIGR02145">
    <property type="entry name" value="Fib_succ_major"/>
    <property type="match status" value="1"/>
</dbReference>
<comment type="caution">
    <text evidence="3">The sequence shown here is derived from an EMBL/GenBank/DDBJ whole genome shotgun (WGS) entry which is preliminary data.</text>
</comment>